<dbReference type="STRING" id="4829.A0A168Q3J7"/>
<dbReference type="OMA" id="VDTISCF"/>
<feature type="domain" description="Histone deacetylase complex subunit SAP30 Sin3 binding" evidence="8">
    <location>
        <begin position="48"/>
        <end position="98"/>
    </location>
</feature>
<evidence type="ECO:0000256" key="5">
    <source>
        <dbReference type="ARBA" id="ARBA00023163"/>
    </source>
</evidence>
<keyword evidence="3" id="KW-0678">Repressor</keyword>
<dbReference type="GO" id="GO:0003712">
    <property type="term" value="F:transcription coregulator activity"/>
    <property type="evidence" value="ECO:0007669"/>
    <property type="project" value="TreeGrafter"/>
</dbReference>
<accession>A0A168Q3J7</accession>
<protein>
    <recommendedName>
        <fullName evidence="8">Histone deacetylase complex subunit SAP30 Sin3 binding domain-containing protein</fullName>
    </recommendedName>
</protein>
<dbReference type="InterPro" id="IPR038291">
    <property type="entry name" value="SAP30_C_sf"/>
</dbReference>
<keyword evidence="6" id="KW-0539">Nucleus</keyword>
<evidence type="ECO:0000256" key="1">
    <source>
        <dbReference type="ARBA" id="ARBA00004123"/>
    </source>
</evidence>
<dbReference type="InterPro" id="IPR025718">
    <property type="entry name" value="SAP30_Sin3-bd"/>
</dbReference>
<comment type="subcellular location">
    <subcellularLocation>
        <location evidence="1">Nucleus</location>
    </subcellularLocation>
</comment>
<name>A0A168Q3J7_ABSGL</name>
<dbReference type="InParanoid" id="A0A168Q3J7"/>
<dbReference type="Proteomes" id="UP000078561">
    <property type="component" value="Unassembled WGS sequence"/>
</dbReference>
<evidence type="ECO:0000256" key="6">
    <source>
        <dbReference type="ARBA" id="ARBA00023242"/>
    </source>
</evidence>
<keyword evidence="4" id="KW-0805">Transcription regulation</keyword>
<dbReference type="GO" id="GO:0006355">
    <property type="term" value="P:regulation of DNA-templated transcription"/>
    <property type="evidence" value="ECO:0007669"/>
    <property type="project" value="TreeGrafter"/>
</dbReference>
<dbReference type="PANTHER" id="PTHR13286">
    <property type="entry name" value="SAP30"/>
    <property type="match status" value="1"/>
</dbReference>
<evidence type="ECO:0000256" key="4">
    <source>
        <dbReference type="ARBA" id="ARBA00023015"/>
    </source>
</evidence>
<dbReference type="InterPro" id="IPR024145">
    <property type="entry name" value="His_deAcase_SAP30/SAP30L"/>
</dbReference>
<reference evidence="9" key="1">
    <citation type="submission" date="2016-04" db="EMBL/GenBank/DDBJ databases">
        <authorList>
            <person name="Evans L.H."/>
            <person name="Alamgir A."/>
            <person name="Owens N."/>
            <person name="Weber N.D."/>
            <person name="Virtaneva K."/>
            <person name="Barbian K."/>
            <person name="Babar A."/>
            <person name="Rosenke K."/>
        </authorList>
    </citation>
    <scope>NUCLEOTIDE SEQUENCE [LARGE SCALE GENOMIC DNA]</scope>
    <source>
        <strain evidence="9">CBS 101.48</strain>
    </source>
</reference>
<evidence type="ECO:0000313" key="10">
    <source>
        <dbReference type="Proteomes" id="UP000078561"/>
    </source>
</evidence>
<dbReference type="OrthoDB" id="510958at2759"/>
<dbReference type="PANTHER" id="PTHR13286:SF6">
    <property type="entry name" value="HISTONE DEACETYLASE COMPLEX SUBUNIT SAP30L-RELATED"/>
    <property type="match status" value="1"/>
</dbReference>
<keyword evidence="5" id="KW-0804">Transcription</keyword>
<evidence type="ECO:0000256" key="2">
    <source>
        <dbReference type="ARBA" id="ARBA00006283"/>
    </source>
</evidence>
<dbReference type="Gene3D" id="6.10.160.20">
    <property type="match status" value="1"/>
</dbReference>
<organism evidence="9">
    <name type="scientific">Absidia glauca</name>
    <name type="common">Pin mould</name>
    <dbReference type="NCBI Taxonomy" id="4829"/>
    <lineage>
        <taxon>Eukaryota</taxon>
        <taxon>Fungi</taxon>
        <taxon>Fungi incertae sedis</taxon>
        <taxon>Mucoromycota</taxon>
        <taxon>Mucoromycotina</taxon>
        <taxon>Mucoromycetes</taxon>
        <taxon>Mucorales</taxon>
        <taxon>Cunninghamellaceae</taxon>
        <taxon>Absidia</taxon>
    </lineage>
</organism>
<sequence length="111" mass="12629">MGSKIKGTTTTPNNNANGSMPLQADRDKRRREGNVGKEFQTIDFGTFEMSQLKKYARVHKVKVKPRTNKRDLVDAVSSHFANQPVKEVDTISCFLYTAHHRESVVRLPLEK</sequence>
<dbReference type="AlphaFoldDB" id="A0A168Q3J7"/>
<proteinExistence type="inferred from homology"/>
<feature type="region of interest" description="Disordered" evidence="7">
    <location>
        <begin position="1"/>
        <end position="35"/>
    </location>
</feature>
<feature type="compositionally biased region" description="Basic and acidic residues" evidence="7">
    <location>
        <begin position="24"/>
        <end position="35"/>
    </location>
</feature>
<dbReference type="EMBL" id="LT554188">
    <property type="protein sequence ID" value="SAM03452.1"/>
    <property type="molecule type" value="Genomic_DNA"/>
</dbReference>
<evidence type="ECO:0000256" key="7">
    <source>
        <dbReference type="SAM" id="MobiDB-lite"/>
    </source>
</evidence>
<feature type="compositionally biased region" description="Low complexity" evidence="7">
    <location>
        <begin position="8"/>
        <end position="17"/>
    </location>
</feature>
<evidence type="ECO:0000313" key="9">
    <source>
        <dbReference type="EMBL" id="SAM03452.1"/>
    </source>
</evidence>
<dbReference type="Pfam" id="PF13867">
    <property type="entry name" value="SAP30_Sin3_bdg"/>
    <property type="match status" value="1"/>
</dbReference>
<gene>
    <name evidence="9" type="primary">ABSGL_09290.1 scaffold 11094</name>
</gene>
<dbReference type="GO" id="GO:0000118">
    <property type="term" value="C:histone deacetylase complex"/>
    <property type="evidence" value="ECO:0007669"/>
    <property type="project" value="TreeGrafter"/>
</dbReference>
<comment type="similarity">
    <text evidence="2">Belongs to the SAP30 family.</text>
</comment>
<keyword evidence="10" id="KW-1185">Reference proteome</keyword>
<evidence type="ECO:0000259" key="8">
    <source>
        <dbReference type="Pfam" id="PF13867"/>
    </source>
</evidence>
<evidence type="ECO:0000256" key="3">
    <source>
        <dbReference type="ARBA" id="ARBA00022491"/>
    </source>
</evidence>